<feature type="domain" description="Nicotinate phosphoribosyltransferase N-terminal" evidence="1">
    <location>
        <begin position="16"/>
        <end position="67"/>
    </location>
</feature>
<protein>
    <submittedName>
        <fullName evidence="2">Nicotinate phosphoribosyltransferase</fullName>
    </submittedName>
</protein>
<dbReference type="GO" id="GO:0016757">
    <property type="term" value="F:glycosyltransferase activity"/>
    <property type="evidence" value="ECO:0007669"/>
    <property type="project" value="UniProtKB-KW"/>
</dbReference>
<keyword evidence="2" id="KW-0328">Glycosyltransferase</keyword>
<dbReference type="Gene3D" id="3.20.140.10">
    <property type="entry name" value="nicotinate phosphoribosyltransferase"/>
    <property type="match status" value="1"/>
</dbReference>
<sequence length="104" mass="11755">MRAPTFGDVTPATRSLFTDLYELRMMQASHGHGPNPTVTFDLFVRKLLPDRGYLVAARRAQTLSKLSESYRSLREPDTSPVETSDGLRAEMEAFERSYRDRTGG</sequence>
<dbReference type="SUPFAM" id="SSF54675">
    <property type="entry name" value="Nicotinate/Quinolinate PRTase N-terminal domain-like"/>
    <property type="match status" value="1"/>
</dbReference>
<proteinExistence type="predicted"/>
<keyword evidence="2" id="KW-0808">Transferase</keyword>
<name>A0A1H8MWR7_9EURY</name>
<dbReference type="Proteomes" id="UP000199126">
    <property type="component" value="Unassembled WGS sequence"/>
</dbReference>
<dbReference type="RefSeq" id="WP_089820546.1">
    <property type="nucleotide sequence ID" value="NZ_FODV01000001.1"/>
</dbReference>
<dbReference type="InterPro" id="IPR040727">
    <property type="entry name" value="NAPRTase_N"/>
</dbReference>
<reference evidence="3" key="1">
    <citation type="submission" date="2016-10" db="EMBL/GenBank/DDBJ databases">
        <authorList>
            <person name="Varghese N."/>
            <person name="Submissions S."/>
        </authorList>
    </citation>
    <scope>NUCLEOTIDE SEQUENCE [LARGE SCALE GENOMIC DNA]</scope>
    <source>
        <strain evidence="3">CGMCC 1.10121</strain>
    </source>
</reference>
<dbReference type="AlphaFoldDB" id="A0A1H8MWR7"/>
<evidence type="ECO:0000313" key="3">
    <source>
        <dbReference type="Proteomes" id="UP000199126"/>
    </source>
</evidence>
<dbReference type="EMBL" id="FODV01000001">
    <property type="protein sequence ID" value="SEO21698.1"/>
    <property type="molecule type" value="Genomic_DNA"/>
</dbReference>
<gene>
    <name evidence="2" type="ORF">SAMN04487948_101143</name>
</gene>
<keyword evidence="3" id="KW-1185">Reference proteome</keyword>
<dbReference type="Pfam" id="PF17767">
    <property type="entry name" value="NAPRTase_N"/>
    <property type="match status" value="1"/>
</dbReference>
<evidence type="ECO:0000313" key="2">
    <source>
        <dbReference type="EMBL" id="SEO21698.1"/>
    </source>
</evidence>
<organism evidence="2 3">
    <name type="scientific">Halogranum amylolyticum</name>
    <dbReference type="NCBI Taxonomy" id="660520"/>
    <lineage>
        <taxon>Archaea</taxon>
        <taxon>Methanobacteriati</taxon>
        <taxon>Methanobacteriota</taxon>
        <taxon>Stenosarchaea group</taxon>
        <taxon>Halobacteria</taxon>
        <taxon>Halobacteriales</taxon>
        <taxon>Haloferacaceae</taxon>
    </lineage>
</organism>
<accession>A0A1H8MWR7</accession>
<evidence type="ECO:0000259" key="1">
    <source>
        <dbReference type="Pfam" id="PF17767"/>
    </source>
</evidence>